<accession>A0ABU0IC62</accession>
<feature type="transmembrane region" description="Helical" evidence="4">
    <location>
        <begin position="272"/>
        <end position="291"/>
    </location>
</feature>
<keyword evidence="1 4" id="KW-0812">Transmembrane</keyword>
<organism evidence="6 7">
    <name type="scientific">Rhizobium paknamense</name>
    <dbReference type="NCBI Taxonomy" id="1206817"/>
    <lineage>
        <taxon>Bacteria</taxon>
        <taxon>Pseudomonadati</taxon>
        <taxon>Pseudomonadota</taxon>
        <taxon>Alphaproteobacteria</taxon>
        <taxon>Hyphomicrobiales</taxon>
        <taxon>Rhizobiaceae</taxon>
        <taxon>Rhizobium/Agrobacterium group</taxon>
        <taxon>Rhizobium</taxon>
    </lineage>
</organism>
<dbReference type="SUPFAM" id="SSF103473">
    <property type="entry name" value="MFS general substrate transporter"/>
    <property type="match status" value="1"/>
</dbReference>
<feature type="transmembrane region" description="Helical" evidence="4">
    <location>
        <begin position="210"/>
        <end position="231"/>
    </location>
</feature>
<dbReference type="Proteomes" id="UP001235269">
    <property type="component" value="Unassembled WGS sequence"/>
</dbReference>
<feature type="domain" description="Major facilitator superfamily (MFS) profile" evidence="5">
    <location>
        <begin position="1"/>
        <end position="387"/>
    </location>
</feature>
<keyword evidence="3 4" id="KW-0472">Membrane</keyword>
<dbReference type="PANTHER" id="PTHR42910:SF1">
    <property type="entry name" value="MAJOR FACILITATOR SUPERFAMILY (MFS) PROFILE DOMAIN-CONTAINING PROTEIN"/>
    <property type="match status" value="1"/>
</dbReference>
<feature type="transmembrane region" description="Helical" evidence="4">
    <location>
        <begin position="41"/>
        <end position="59"/>
    </location>
</feature>
<feature type="transmembrane region" description="Helical" evidence="4">
    <location>
        <begin position="243"/>
        <end position="260"/>
    </location>
</feature>
<keyword evidence="7" id="KW-1185">Reference proteome</keyword>
<dbReference type="InterPro" id="IPR020846">
    <property type="entry name" value="MFS_dom"/>
</dbReference>
<gene>
    <name evidence="6" type="ORF">QO005_001193</name>
</gene>
<feature type="transmembrane region" description="Helical" evidence="4">
    <location>
        <begin position="338"/>
        <end position="359"/>
    </location>
</feature>
<dbReference type="CDD" id="cd17324">
    <property type="entry name" value="MFS_NepI_like"/>
    <property type="match status" value="1"/>
</dbReference>
<feature type="transmembrane region" description="Helical" evidence="4">
    <location>
        <begin position="95"/>
        <end position="116"/>
    </location>
</feature>
<feature type="transmembrane region" description="Helical" evidence="4">
    <location>
        <begin position="71"/>
        <end position="89"/>
    </location>
</feature>
<dbReference type="PROSITE" id="PS50850">
    <property type="entry name" value="MFS"/>
    <property type="match status" value="1"/>
</dbReference>
<sequence>MTPLLTFVFALSCGLLAANLYYGQPLAGLISADLGFSPQATGLIVTLSQLGYCLGLFLIVPLSDLMENRRLVLILLLLAFLGLGGAALSGSPLPFLAASFGIGLASVAAQVLVPFAASLAPEHSRGRVVGNVMSGLLTGIMLARPLASFAAEISSWHMIYVASAAAMLMLIALLRTTLPKRELPHRLSYGQLLSSMGHLALTSRILQRRALYQAGMFGAFSLFWTTTPLLLAGNGFNLSQTGIALFALAGAAGAIASPIAGRLADKGYARQVSILAMTLGIAAFLMSLYAVKLSPVPGLALLTFAAITLDFGVQANLVSGQRIIFSLNPEQRGRMNGIYMATFFLGGAIASALGGWAFASGGWERTALIGLAFPTAALALMLTEKRG</sequence>
<evidence type="ECO:0000256" key="3">
    <source>
        <dbReference type="ARBA" id="ARBA00023136"/>
    </source>
</evidence>
<evidence type="ECO:0000256" key="4">
    <source>
        <dbReference type="SAM" id="Phobius"/>
    </source>
</evidence>
<feature type="transmembrane region" description="Helical" evidence="4">
    <location>
        <begin position="128"/>
        <end position="147"/>
    </location>
</feature>
<protein>
    <submittedName>
        <fullName evidence="6">MFS family arabinose efflux permease</fullName>
    </submittedName>
</protein>
<dbReference type="Gene3D" id="1.20.1250.20">
    <property type="entry name" value="MFS general substrate transporter like domains"/>
    <property type="match status" value="1"/>
</dbReference>
<feature type="transmembrane region" description="Helical" evidence="4">
    <location>
        <begin position="365"/>
        <end position="383"/>
    </location>
</feature>
<evidence type="ECO:0000256" key="1">
    <source>
        <dbReference type="ARBA" id="ARBA00022692"/>
    </source>
</evidence>
<comment type="caution">
    <text evidence="6">The sequence shown here is derived from an EMBL/GenBank/DDBJ whole genome shotgun (WGS) entry which is preliminary data.</text>
</comment>
<dbReference type="Pfam" id="PF07690">
    <property type="entry name" value="MFS_1"/>
    <property type="match status" value="1"/>
</dbReference>
<dbReference type="RefSeq" id="WP_307157060.1">
    <property type="nucleotide sequence ID" value="NZ_JAUSWH010000002.1"/>
</dbReference>
<keyword evidence="2 4" id="KW-1133">Transmembrane helix</keyword>
<evidence type="ECO:0000313" key="7">
    <source>
        <dbReference type="Proteomes" id="UP001235269"/>
    </source>
</evidence>
<reference evidence="6 7" key="1">
    <citation type="submission" date="2023-07" db="EMBL/GenBank/DDBJ databases">
        <title>Genomic Encyclopedia of Type Strains, Phase IV (KMG-IV): sequencing the most valuable type-strain genomes for metagenomic binning, comparative biology and taxonomic classification.</title>
        <authorList>
            <person name="Goeker M."/>
        </authorList>
    </citation>
    <scope>NUCLEOTIDE SEQUENCE [LARGE SCALE GENOMIC DNA]</scope>
    <source>
        <strain evidence="6 7">DSM 100301</strain>
    </source>
</reference>
<evidence type="ECO:0000313" key="6">
    <source>
        <dbReference type="EMBL" id="MDQ0454866.1"/>
    </source>
</evidence>
<dbReference type="InterPro" id="IPR036259">
    <property type="entry name" value="MFS_trans_sf"/>
</dbReference>
<dbReference type="EMBL" id="JAUSWH010000002">
    <property type="protein sequence ID" value="MDQ0454866.1"/>
    <property type="molecule type" value="Genomic_DNA"/>
</dbReference>
<feature type="transmembrane region" description="Helical" evidence="4">
    <location>
        <begin position="297"/>
        <end position="318"/>
    </location>
</feature>
<proteinExistence type="predicted"/>
<evidence type="ECO:0000256" key="2">
    <source>
        <dbReference type="ARBA" id="ARBA00022989"/>
    </source>
</evidence>
<feature type="transmembrane region" description="Helical" evidence="4">
    <location>
        <begin position="159"/>
        <end position="178"/>
    </location>
</feature>
<name>A0ABU0IC62_9HYPH</name>
<evidence type="ECO:0000259" key="5">
    <source>
        <dbReference type="PROSITE" id="PS50850"/>
    </source>
</evidence>
<dbReference type="InterPro" id="IPR011701">
    <property type="entry name" value="MFS"/>
</dbReference>
<dbReference type="PANTHER" id="PTHR42910">
    <property type="entry name" value="TRANSPORTER SCO4007-RELATED"/>
    <property type="match status" value="1"/>
</dbReference>